<dbReference type="Pfam" id="PF16409">
    <property type="entry name" value="DUF5017"/>
    <property type="match status" value="1"/>
</dbReference>
<proteinExistence type="predicted"/>
<reference evidence="2 3" key="1">
    <citation type="submission" date="2021-04" db="EMBL/GenBank/DDBJ databases">
        <title>Chitinophaga sp. nov., isolated from the rhizosphere soil.</title>
        <authorList>
            <person name="He S."/>
        </authorList>
    </citation>
    <scope>NUCLEOTIDE SEQUENCE [LARGE SCALE GENOMIC DNA]</scope>
    <source>
        <strain evidence="2 3">2R12</strain>
    </source>
</reference>
<comment type="caution">
    <text evidence="2">The sequence shown here is derived from an EMBL/GenBank/DDBJ whole genome shotgun (WGS) entry which is preliminary data.</text>
</comment>
<name>A0ABS5J5A3_9BACT</name>
<protein>
    <submittedName>
        <fullName evidence="2">DUF5017 domain-containing protein</fullName>
    </submittedName>
</protein>
<feature type="domain" description="DUF5017" evidence="1">
    <location>
        <begin position="16"/>
        <end position="196"/>
    </location>
</feature>
<keyword evidence="3" id="KW-1185">Reference proteome</keyword>
<dbReference type="PROSITE" id="PS51257">
    <property type="entry name" value="PROKAR_LIPOPROTEIN"/>
    <property type="match status" value="1"/>
</dbReference>
<evidence type="ECO:0000313" key="2">
    <source>
        <dbReference type="EMBL" id="MBS0030393.1"/>
    </source>
</evidence>
<dbReference type="Proteomes" id="UP000676386">
    <property type="component" value="Unassembled WGS sequence"/>
</dbReference>
<sequence>MRNLLYLLMVVFIFISCAKEKVETPSLEVTTASSTYKAGDTVTFNFKGNPDNITFYSGEPGHNYAFRERTSAENDLQINFKTYVQFGMIYKNLQLLVSNDYNGVADTTNVRAATWKDISDRAVFSAGQDNTASGVISLKEFADPKKPAARIYVAFKYTDHKKPQGQNRWVVRTFEASNISADGVVSPLAVMSSAGWKAYDFKNPSFVWSITTAQLLMPGSNKDADDNEDWVITKGFDPFYIKPDAGVALKNISTTLPAYKYSYTKPGTYKVVFDVSAVRYNGEKRATKELTLTITP</sequence>
<gene>
    <name evidence="2" type="ORF">KE626_23910</name>
</gene>
<dbReference type="RefSeq" id="WP_211975533.1">
    <property type="nucleotide sequence ID" value="NZ_CBFHAM010000008.1"/>
</dbReference>
<evidence type="ECO:0000259" key="1">
    <source>
        <dbReference type="Pfam" id="PF16409"/>
    </source>
</evidence>
<accession>A0ABS5J5A3</accession>
<evidence type="ECO:0000313" key="3">
    <source>
        <dbReference type="Proteomes" id="UP000676386"/>
    </source>
</evidence>
<organism evidence="2 3">
    <name type="scientific">Chitinophaga hostae</name>
    <dbReference type="NCBI Taxonomy" id="2831022"/>
    <lineage>
        <taxon>Bacteria</taxon>
        <taxon>Pseudomonadati</taxon>
        <taxon>Bacteroidota</taxon>
        <taxon>Chitinophagia</taxon>
        <taxon>Chitinophagales</taxon>
        <taxon>Chitinophagaceae</taxon>
        <taxon>Chitinophaga</taxon>
    </lineage>
</organism>
<dbReference type="EMBL" id="JAGTXB010000014">
    <property type="protein sequence ID" value="MBS0030393.1"/>
    <property type="molecule type" value="Genomic_DNA"/>
</dbReference>
<dbReference type="InterPro" id="IPR032185">
    <property type="entry name" value="DUF5017"/>
</dbReference>